<keyword evidence="5" id="KW-0808">Transferase</keyword>
<dbReference type="GO" id="GO:0046654">
    <property type="term" value="P:tetrahydrofolate biosynthetic process"/>
    <property type="evidence" value="ECO:0007669"/>
    <property type="project" value="UniProtKB-UniPathway"/>
</dbReference>
<name>A0A432VSH8_9GAMM</name>
<dbReference type="UniPathway" id="UPA00077">
    <property type="reaction ID" value="UER00155"/>
</dbReference>
<dbReference type="InterPro" id="IPR035907">
    <property type="entry name" value="Hppk_sf"/>
</dbReference>
<evidence type="ECO:0000256" key="2">
    <source>
        <dbReference type="ARBA" id="ARBA00005810"/>
    </source>
</evidence>
<comment type="pathway">
    <text evidence="1">Cofactor biosynthesis; tetrahydrofolate biosynthesis; 2-amino-4-hydroxy-6-hydroxymethyl-7,8-dihydropteridine diphosphate from 7,8-dihydroneopterin triphosphate: step 4/4.</text>
</comment>
<evidence type="ECO:0000256" key="3">
    <source>
        <dbReference type="ARBA" id="ARBA00013253"/>
    </source>
</evidence>
<dbReference type="GO" id="GO:0005524">
    <property type="term" value="F:ATP binding"/>
    <property type="evidence" value="ECO:0007669"/>
    <property type="project" value="UniProtKB-KW"/>
</dbReference>
<evidence type="ECO:0000256" key="9">
    <source>
        <dbReference type="ARBA" id="ARBA00022909"/>
    </source>
</evidence>
<reference evidence="15" key="1">
    <citation type="journal article" date="2018" name="Front. Microbiol.">
        <title>Genome-Based Analysis Reveals the Taxonomy and Diversity of the Family Idiomarinaceae.</title>
        <authorList>
            <person name="Liu Y."/>
            <person name="Lai Q."/>
            <person name="Shao Z."/>
        </authorList>
    </citation>
    <scope>NUCLEOTIDE SEQUENCE [LARGE SCALE GENOMIC DNA]</scope>
    <source>
        <strain evidence="15">GBPy7</strain>
    </source>
</reference>
<dbReference type="SUPFAM" id="SSF55083">
    <property type="entry name" value="6-hydroxymethyl-7,8-dihydropterin pyrophosphokinase, HPPK"/>
    <property type="match status" value="1"/>
</dbReference>
<dbReference type="EC" id="2.7.6.3" evidence="3"/>
<keyword evidence="15" id="KW-1185">Reference proteome</keyword>
<dbReference type="InterPro" id="IPR000550">
    <property type="entry name" value="Hppk"/>
</dbReference>
<comment type="function">
    <text evidence="10">Catalyzes the transfer of pyrophosphate from adenosine triphosphate (ATP) to 6-hydroxymethyl-7,8-dihydropterin, an enzymatic step in folate biosynthesis pathway.</text>
</comment>
<comment type="similarity">
    <text evidence="2">Belongs to the HPPK family.</text>
</comment>
<dbReference type="EMBL" id="PIPJ01000008">
    <property type="protein sequence ID" value="RUO19294.1"/>
    <property type="molecule type" value="Genomic_DNA"/>
</dbReference>
<evidence type="ECO:0000313" key="14">
    <source>
        <dbReference type="EMBL" id="RUO19294.1"/>
    </source>
</evidence>
<evidence type="ECO:0000259" key="13">
    <source>
        <dbReference type="Pfam" id="PF01288"/>
    </source>
</evidence>
<protein>
    <recommendedName>
        <fullName evidence="4">2-amino-4-hydroxy-6-hydroxymethyldihydropteridine pyrophosphokinase</fullName>
        <ecNumber evidence="3">2.7.6.3</ecNumber>
    </recommendedName>
    <alternativeName>
        <fullName evidence="11">6-hydroxymethyl-7,8-dihydropterin pyrophosphokinase</fullName>
    </alternativeName>
    <alternativeName>
        <fullName evidence="12">7,8-dihydro-6-hydroxymethylpterin-pyrophosphokinase</fullName>
    </alternativeName>
</protein>
<keyword evidence="7" id="KW-0418">Kinase</keyword>
<evidence type="ECO:0000256" key="1">
    <source>
        <dbReference type="ARBA" id="ARBA00005051"/>
    </source>
</evidence>
<keyword evidence="6" id="KW-0547">Nucleotide-binding</keyword>
<dbReference type="AlphaFoldDB" id="A0A432VSH8"/>
<dbReference type="Pfam" id="PF01288">
    <property type="entry name" value="HPPK"/>
    <property type="match status" value="1"/>
</dbReference>
<dbReference type="GO" id="GO:0003848">
    <property type="term" value="F:2-amino-4-hydroxy-6-hydroxymethyldihydropteridine diphosphokinase activity"/>
    <property type="evidence" value="ECO:0007669"/>
    <property type="project" value="UniProtKB-EC"/>
</dbReference>
<dbReference type="PANTHER" id="PTHR43071:SF1">
    <property type="entry name" value="2-AMINO-4-HYDROXY-6-HYDROXYMETHYLDIHYDROPTERIDINE PYROPHOSPHOKINASE"/>
    <property type="match status" value="1"/>
</dbReference>
<evidence type="ECO:0000256" key="8">
    <source>
        <dbReference type="ARBA" id="ARBA00022840"/>
    </source>
</evidence>
<organism evidence="14 15">
    <name type="scientific">Aliidiomarina iranensis</name>
    <dbReference type="NCBI Taxonomy" id="1434071"/>
    <lineage>
        <taxon>Bacteria</taxon>
        <taxon>Pseudomonadati</taxon>
        <taxon>Pseudomonadota</taxon>
        <taxon>Gammaproteobacteria</taxon>
        <taxon>Alteromonadales</taxon>
        <taxon>Idiomarinaceae</taxon>
        <taxon>Aliidiomarina</taxon>
    </lineage>
</organism>
<dbReference type="GO" id="GO:0016301">
    <property type="term" value="F:kinase activity"/>
    <property type="evidence" value="ECO:0007669"/>
    <property type="project" value="UniProtKB-KW"/>
</dbReference>
<feature type="domain" description="7,8-dihydro-6-hydroxymethylpterin-pyrophosphokinase" evidence="13">
    <location>
        <begin position="26"/>
        <end position="134"/>
    </location>
</feature>
<evidence type="ECO:0000256" key="7">
    <source>
        <dbReference type="ARBA" id="ARBA00022777"/>
    </source>
</evidence>
<comment type="caution">
    <text evidence="14">The sequence shown here is derived from an EMBL/GenBank/DDBJ whole genome shotgun (WGS) entry which is preliminary data.</text>
</comment>
<dbReference type="PANTHER" id="PTHR43071">
    <property type="entry name" value="2-AMINO-4-HYDROXY-6-HYDROXYMETHYLDIHYDROPTERIDINE PYROPHOSPHOKINASE"/>
    <property type="match status" value="1"/>
</dbReference>
<keyword evidence="9" id="KW-0289">Folate biosynthesis</keyword>
<evidence type="ECO:0000256" key="5">
    <source>
        <dbReference type="ARBA" id="ARBA00022679"/>
    </source>
</evidence>
<dbReference type="GO" id="GO:0046656">
    <property type="term" value="P:folic acid biosynthetic process"/>
    <property type="evidence" value="ECO:0007669"/>
    <property type="project" value="UniProtKB-KW"/>
</dbReference>
<evidence type="ECO:0000313" key="15">
    <source>
        <dbReference type="Proteomes" id="UP000288395"/>
    </source>
</evidence>
<evidence type="ECO:0000256" key="12">
    <source>
        <dbReference type="ARBA" id="ARBA00033413"/>
    </source>
</evidence>
<evidence type="ECO:0000256" key="11">
    <source>
        <dbReference type="ARBA" id="ARBA00029766"/>
    </source>
</evidence>
<evidence type="ECO:0000256" key="10">
    <source>
        <dbReference type="ARBA" id="ARBA00029409"/>
    </source>
</evidence>
<keyword evidence="8" id="KW-0067">ATP-binding</keyword>
<proteinExistence type="inferred from homology"/>
<evidence type="ECO:0000256" key="4">
    <source>
        <dbReference type="ARBA" id="ARBA00016218"/>
    </source>
</evidence>
<dbReference type="Gene3D" id="3.30.70.560">
    <property type="entry name" value="7,8-Dihydro-6-hydroxymethylpterin-pyrophosphokinase HPPK"/>
    <property type="match status" value="1"/>
</dbReference>
<sequence length="247" mass="26942">MQTSQTHVFANRISATQNRNIPVIFYLSLGSNLAPDEHIARALRELSERYGSILVLPIVRTEPCAINSSNGFLNTIAVISSKESSSALKAWLNSLEMAHGRDRNDPNRSTKDRTLDIDILLEQGCFDFSVAHSQHEAFAEPYVQASIKALDKYLEQPVTNDANGSEAQVSEANESGAKIDAEATSTPANDSVNTTTVRIPGAPVSLGHRAATIDFEYSSGDILIAENSLNTLLQRFEATFDRQQGFA</sequence>
<evidence type="ECO:0000256" key="6">
    <source>
        <dbReference type="ARBA" id="ARBA00022741"/>
    </source>
</evidence>
<gene>
    <name evidence="14" type="ORF">CWE08_09920</name>
</gene>
<accession>A0A432VSH8</accession>
<dbReference type="Proteomes" id="UP000288395">
    <property type="component" value="Unassembled WGS sequence"/>
</dbReference>